<comment type="caution">
    <text evidence="7">The sequence shown here is derived from an EMBL/GenBank/DDBJ whole genome shotgun (WGS) entry which is preliminary data.</text>
</comment>
<evidence type="ECO:0000256" key="2">
    <source>
        <dbReference type="ARBA" id="ARBA00010961"/>
    </source>
</evidence>
<keyword evidence="3 6" id="KW-0815">Transposition</keyword>
<name>A0A1V9E6X6_9BACT</name>
<sequence length="402" mass="46762">MDKEQSKIPKDFFKQFKSKEDFQSFFSELYKQGVEEMLKGELDEHLGYEKHSKEGHNTGNSRNGSYPKKVKTETLGDLVLNIPRDRKSDFEPQIIPKGQRMSDKLEEAIIGMYSRGMTTSDISEQVKQVYGVDVSEGTVSNVTNKVIEHVKEWQNRPLEQVYFTVWMDGIVLKVKQNHKYINKCIYLVIGLRKDGLKEILGMWMAETESASFWMSVLTDLKARGVEDILIACTDNLKGFTDAIKGVFPQTVTQLCIVHQIRNSCKYVVWKDRKVFCADLKEVYAAPNRDAAEHALTDFAAKWEQKYKHAILSWKTNWDNLTSYFDFPMEIRKIIYTTNTIENVNRGIRKYIKTKVQFTDDMAAQKAVYLALMNIEKKWNATLHNWGLILHQFLTIFENRCRL</sequence>
<dbReference type="EMBL" id="LVXG01000063">
    <property type="protein sequence ID" value="OQP41852.1"/>
    <property type="molecule type" value="Genomic_DNA"/>
</dbReference>
<keyword evidence="8" id="KW-1185">Reference proteome</keyword>
<evidence type="ECO:0000256" key="5">
    <source>
        <dbReference type="ARBA" id="ARBA00023172"/>
    </source>
</evidence>
<keyword evidence="4 6" id="KW-0238">DNA-binding</keyword>
<evidence type="ECO:0000256" key="1">
    <source>
        <dbReference type="ARBA" id="ARBA00002190"/>
    </source>
</evidence>
<dbReference type="PANTHER" id="PTHR33217">
    <property type="entry name" value="TRANSPOSASE FOR INSERTION SEQUENCE ELEMENT IS1081"/>
    <property type="match status" value="1"/>
</dbReference>
<evidence type="ECO:0000256" key="3">
    <source>
        <dbReference type="ARBA" id="ARBA00022578"/>
    </source>
</evidence>
<keyword evidence="5 6" id="KW-0233">DNA recombination</keyword>
<dbReference type="OrthoDB" id="9779930at2"/>
<protein>
    <recommendedName>
        <fullName evidence="6">Mutator family transposase</fullName>
    </recommendedName>
</protein>
<proteinExistence type="inferred from homology"/>
<organism evidence="7 8">
    <name type="scientific">Niastella yeongjuensis</name>
    <dbReference type="NCBI Taxonomy" id="354355"/>
    <lineage>
        <taxon>Bacteria</taxon>
        <taxon>Pseudomonadati</taxon>
        <taxon>Bacteroidota</taxon>
        <taxon>Chitinophagia</taxon>
        <taxon>Chitinophagales</taxon>
        <taxon>Chitinophagaceae</taxon>
        <taxon>Niastella</taxon>
    </lineage>
</organism>
<evidence type="ECO:0000256" key="4">
    <source>
        <dbReference type="ARBA" id="ARBA00023125"/>
    </source>
</evidence>
<dbReference type="GO" id="GO:0003677">
    <property type="term" value="F:DNA binding"/>
    <property type="evidence" value="ECO:0007669"/>
    <property type="project" value="UniProtKB-UniRule"/>
</dbReference>
<dbReference type="PANTHER" id="PTHR33217:SF5">
    <property type="entry name" value="MUTATOR FAMILY TRANSPOSASE"/>
    <property type="match status" value="1"/>
</dbReference>
<evidence type="ECO:0000313" key="7">
    <source>
        <dbReference type="EMBL" id="OQP41852.1"/>
    </source>
</evidence>
<keyword evidence="6" id="KW-0814">Transposable element</keyword>
<dbReference type="GO" id="GO:0006313">
    <property type="term" value="P:DNA transposition"/>
    <property type="evidence" value="ECO:0007669"/>
    <property type="project" value="UniProtKB-UniRule"/>
</dbReference>
<comment type="similarity">
    <text evidence="2 6">Belongs to the transposase mutator family.</text>
</comment>
<reference evidence="8" key="1">
    <citation type="submission" date="2016-04" db="EMBL/GenBank/DDBJ databases">
        <authorList>
            <person name="Chen L."/>
            <person name="Zhuang W."/>
            <person name="Wang G."/>
        </authorList>
    </citation>
    <scope>NUCLEOTIDE SEQUENCE [LARGE SCALE GENOMIC DNA]</scope>
    <source>
        <strain evidence="8">17621</strain>
    </source>
</reference>
<evidence type="ECO:0000256" key="6">
    <source>
        <dbReference type="RuleBase" id="RU365089"/>
    </source>
</evidence>
<dbReference type="Proteomes" id="UP000192610">
    <property type="component" value="Unassembled WGS sequence"/>
</dbReference>
<accession>A0A1V9E6X6</accession>
<dbReference type="RefSeq" id="WP_081203649.1">
    <property type="nucleotide sequence ID" value="NZ_LVXG01000063.1"/>
</dbReference>
<dbReference type="GO" id="GO:0004803">
    <property type="term" value="F:transposase activity"/>
    <property type="evidence" value="ECO:0007669"/>
    <property type="project" value="UniProtKB-UniRule"/>
</dbReference>
<dbReference type="AlphaFoldDB" id="A0A1V9E6X6"/>
<comment type="function">
    <text evidence="1 6">Required for the transposition of the insertion element.</text>
</comment>
<dbReference type="NCBIfam" id="NF033543">
    <property type="entry name" value="transpos_IS256"/>
    <property type="match status" value="1"/>
</dbReference>
<evidence type="ECO:0000313" key="8">
    <source>
        <dbReference type="Proteomes" id="UP000192610"/>
    </source>
</evidence>
<gene>
    <name evidence="7" type="ORF">A4H97_34185</name>
</gene>
<dbReference type="PROSITE" id="PS01007">
    <property type="entry name" value="TRANSPOSASE_MUTATOR"/>
    <property type="match status" value="1"/>
</dbReference>
<dbReference type="InterPro" id="IPR001207">
    <property type="entry name" value="Transposase_mutator"/>
</dbReference>
<dbReference type="Pfam" id="PF00872">
    <property type="entry name" value="Transposase_mut"/>
    <property type="match status" value="1"/>
</dbReference>